<evidence type="ECO:0000313" key="3">
    <source>
        <dbReference type="Proteomes" id="UP000007129"/>
    </source>
</evidence>
<gene>
    <name evidence="2" type="ORF">MPH_00226</name>
</gene>
<dbReference type="VEuPathDB" id="FungiDB:MPH_00226"/>
<feature type="compositionally biased region" description="Low complexity" evidence="1">
    <location>
        <begin position="137"/>
        <end position="169"/>
    </location>
</feature>
<evidence type="ECO:0000256" key="1">
    <source>
        <dbReference type="SAM" id="MobiDB-lite"/>
    </source>
</evidence>
<accession>K2RIU9</accession>
<dbReference type="AlphaFoldDB" id="K2RIU9"/>
<dbReference type="Proteomes" id="UP000007129">
    <property type="component" value="Unassembled WGS sequence"/>
</dbReference>
<dbReference type="InParanoid" id="K2RIU9"/>
<comment type="caution">
    <text evidence="2">The sequence shown here is derived from an EMBL/GenBank/DDBJ whole genome shotgun (WGS) entry which is preliminary data.</text>
</comment>
<dbReference type="EMBL" id="AHHD01000008">
    <property type="protein sequence ID" value="EKG22491.1"/>
    <property type="molecule type" value="Genomic_DNA"/>
</dbReference>
<name>K2RIU9_MACPH</name>
<sequence>MKRRHRQTKPARLKNNAFKDLVSALPVPLPTSITCTQLFTMSHAPIRSIATPVLADRSIFRWDDLLARSGTRSTPMHSSHTRAPSTSAPPRTSAAAASPTTPPPHCGTTARSPRTCCSPTSRPAPTAARCSTATGQSTSRARARCTSSCAGTRGRWSATSWSSSTAGTSTRRRSTRLWALRICAAARSGVSS</sequence>
<evidence type="ECO:0000313" key="2">
    <source>
        <dbReference type="EMBL" id="EKG22491.1"/>
    </source>
</evidence>
<organism evidence="2 3">
    <name type="scientific">Macrophomina phaseolina (strain MS6)</name>
    <name type="common">Charcoal rot fungus</name>
    <dbReference type="NCBI Taxonomy" id="1126212"/>
    <lineage>
        <taxon>Eukaryota</taxon>
        <taxon>Fungi</taxon>
        <taxon>Dikarya</taxon>
        <taxon>Ascomycota</taxon>
        <taxon>Pezizomycotina</taxon>
        <taxon>Dothideomycetes</taxon>
        <taxon>Dothideomycetes incertae sedis</taxon>
        <taxon>Botryosphaeriales</taxon>
        <taxon>Botryosphaeriaceae</taxon>
        <taxon>Macrophomina</taxon>
    </lineage>
</organism>
<feature type="region of interest" description="Disordered" evidence="1">
    <location>
        <begin position="70"/>
        <end position="171"/>
    </location>
</feature>
<reference evidence="2 3" key="1">
    <citation type="journal article" date="2012" name="BMC Genomics">
        <title>Tools to kill: Genome of one of the most destructive plant pathogenic fungi Macrophomina phaseolina.</title>
        <authorList>
            <person name="Islam M.S."/>
            <person name="Haque M.S."/>
            <person name="Islam M.M."/>
            <person name="Emdad E.M."/>
            <person name="Halim A."/>
            <person name="Hossen Q.M.M."/>
            <person name="Hossain M.Z."/>
            <person name="Ahmed B."/>
            <person name="Rahim S."/>
            <person name="Rahman M.S."/>
            <person name="Alam M.M."/>
            <person name="Hou S."/>
            <person name="Wan X."/>
            <person name="Saito J.A."/>
            <person name="Alam M."/>
        </authorList>
    </citation>
    <scope>NUCLEOTIDE SEQUENCE [LARGE SCALE GENOMIC DNA]</scope>
    <source>
        <strain evidence="2 3">MS6</strain>
    </source>
</reference>
<proteinExistence type="predicted"/>
<dbReference type="HOGENOM" id="CLU_1415426_0_0_1"/>
<protein>
    <submittedName>
        <fullName evidence="2">Uncharacterized protein</fullName>
    </submittedName>
</protein>
<feature type="compositionally biased region" description="Polar residues" evidence="1">
    <location>
        <begin position="109"/>
        <end position="136"/>
    </location>
</feature>
<feature type="compositionally biased region" description="Low complexity" evidence="1">
    <location>
        <begin position="81"/>
        <end position="99"/>
    </location>
</feature>